<sequence length="50" mass="5818">MRYREESAHRLSYVPPGRSRSSSPKPAHSENSPESQVSGLSQNHRYWYLD</sequence>
<keyword evidence="3" id="KW-1185">Reference proteome</keyword>
<proteinExistence type="predicted"/>
<protein>
    <submittedName>
        <fullName evidence="2">Uncharacterized protein</fullName>
    </submittedName>
</protein>
<dbReference type="EMBL" id="JYDJ01002918">
    <property type="protein sequence ID" value="KRX29871.1"/>
    <property type="molecule type" value="Genomic_DNA"/>
</dbReference>
<feature type="compositionally biased region" description="Low complexity" evidence="1">
    <location>
        <begin position="15"/>
        <end position="26"/>
    </location>
</feature>
<comment type="caution">
    <text evidence="2">The sequence shown here is derived from an EMBL/GenBank/DDBJ whole genome shotgun (WGS) entry which is preliminary data.</text>
</comment>
<reference evidence="2 3" key="1">
    <citation type="submission" date="2015-01" db="EMBL/GenBank/DDBJ databases">
        <title>Evolution of Trichinella species and genotypes.</title>
        <authorList>
            <person name="Korhonen P.K."/>
            <person name="Edoardo P."/>
            <person name="Giuseppe L.R."/>
            <person name="Gasser R.B."/>
        </authorList>
    </citation>
    <scope>NUCLEOTIDE SEQUENCE [LARGE SCALE GENOMIC DNA]</scope>
    <source>
        <strain evidence="2">ISS417</strain>
    </source>
</reference>
<evidence type="ECO:0000313" key="3">
    <source>
        <dbReference type="Proteomes" id="UP000055048"/>
    </source>
</evidence>
<feature type="region of interest" description="Disordered" evidence="1">
    <location>
        <begin position="1"/>
        <end position="50"/>
    </location>
</feature>
<dbReference type="AlphaFoldDB" id="A0A0V0SS70"/>
<feature type="compositionally biased region" description="Polar residues" evidence="1">
    <location>
        <begin position="29"/>
        <end position="44"/>
    </location>
</feature>
<organism evidence="2 3">
    <name type="scientific">Trichinella murrelli</name>
    <dbReference type="NCBI Taxonomy" id="144512"/>
    <lineage>
        <taxon>Eukaryota</taxon>
        <taxon>Metazoa</taxon>
        <taxon>Ecdysozoa</taxon>
        <taxon>Nematoda</taxon>
        <taxon>Enoplea</taxon>
        <taxon>Dorylaimia</taxon>
        <taxon>Trichinellida</taxon>
        <taxon>Trichinellidae</taxon>
        <taxon>Trichinella</taxon>
    </lineage>
</organism>
<evidence type="ECO:0000313" key="2">
    <source>
        <dbReference type="EMBL" id="KRX29871.1"/>
    </source>
</evidence>
<dbReference type="Proteomes" id="UP000055048">
    <property type="component" value="Unassembled WGS sequence"/>
</dbReference>
<evidence type="ECO:0000256" key="1">
    <source>
        <dbReference type="SAM" id="MobiDB-lite"/>
    </source>
</evidence>
<name>A0A0V0SS70_9BILA</name>
<accession>A0A0V0SS70</accession>
<gene>
    <name evidence="2" type="ORF">T05_5658</name>
</gene>